<evidence type="ECO:0000313" key="1">
    <source>
        <dbReference type="EMBL" id="KAA1066101.1"/>
    </source>
</evidence>
<dbReference type="Proteomes" id="UP000324748">
    <property type="component" value="Unassembled WGS sequence"/>
</dbReference>
<organism evidence="1 2">
    <name type="scientific">Puccinia graminis f. sp. tritici</name>
    <dbReference type="NCBI Taxonomy" id="56615"/>
    <lineage>
        <taxon>Eukaryota</taxon>
        <taxon>Fungi</taxon>
        <taxon>Dikarya</taxon>
        <taxon>Basidiomycota</taxon>
        <taxon>Pucciniomycotina</taxon>
        <taxon>Pucciniomycetes</taxon>
        <taxon>Pucciniales</taxon>
        <taxon>Pucciniaceae</taxon>
        <taxon>Puccinia</taxon>
    </lineage>
</organism>
<reference evidence="1 2" key="1">
    <citation type="submission" date="2019-05" db="EMBL/GenBank/DDBJ databases">
        <title>Emergence of the Ug99 lineage of the wheat stem rust pathogen through somatic hybridization.</title>
        <authorList>
            <person name="Li F."/>
            <person name="Upadhyaya N.M."/>
            <person name="Sperschneider J."/>
            <person name="Matny O."/>
            <person name="Nguyen-Phuc H."/>
            <person name="Mago R."/>
            <person name="Raley C."/>
            <person name="Miller M.E."/>
            <person name="Silverstein K.A.T."/>
            <person name="Henningsen E."/>
            <person name="Hirsch C.D."/>
            <person name="Visser B."/>
            <person name="Pretorius Z.A."/>
            <person name="Steffenson B.J."/>
            <person name="Schwessinger B."/>
            <person name="Dodds P.N."/>
            <person name="Figueroa M."/>
        </authorList>
    </citation>
    <scope>NUCLEOTIDE SEQUENCE [LARGE SCALE GENOMIC DNA]</scope>
    <source>
        <strain evidence="1">21-0</strain>
    </source>
</reference>
<dbReference type="AlphaFoldDB" id="A0A5B0LNZ8"/>
<proteinExistence type="predicted"/>
<protein>
    <submittedName>
        <fullName evidence="1">Uncharacterized protein</fullName>
    </submittedName>
</protein>
<dbReference type="EMBL" id="VSWC01000196">
    <property type="protein sequence ID" value="KAA1066101.1"/>
    <property type="molecule type" value="Genomic_DNA"/>
</dbReference>
<accession>A0A5B0LNZ8</accession>
<comment type="caution">
    <text evidence="1">The sequence shown here is derived from an EMBL/GenBank/DDBJ whole genome shotgun (WGS) entry which is preliminary data.</text>
</comment>
<name>A0A5B0LNZ8_PUCGR</name>
<sequence length="86" mass="9207">MSSRLVVPRVCSIDLVPKGISGPWLHGVVLAIAKSAGATASHFPFTDPGTSRCAPVIYKHCKNPQNLGPLVTLYLSILPNQHHQPV</sequence>
<evidence type="ECO:0000313" key="2">
    <source>
        <dbReference type="Proteomes" id="UP000324748"/>
    </source>
</evidence>
<keyword evidence="2" id="KW-1185">Reference proteome</keyword>
<gene>
    <name evidence="1" type="ORF">PGT21_021457</name>
</gene>